<comment type="cofactor">
    <cofactor evidence="1">
        <name>Zn(2+)</name>
        <dbReference type="ChEBI" id="CHEBI:29105"/>
    </cofactor>
</comment>
<dbReference type="PRINTS" id="PR00765">
    <property type="entry name" value="CRBOXYPTASEA"/>
</dbReference>
<gene>
    <name evidence="8" type="ORF">UFOPK3204_00832</name>
</gene>
<keyword evidence="3" id="KW-0645">Protease</keyword>
<reference evidence="8" key="1">
    <citation type="submission" date="2020-05" db="EMBL/GenBank/DDBJ databases">
        <authorList>
            <person name="Chiriac C."/>
            <person name="Salcher M."/>
            <person name="Ghai R."/>
            <person name="Kavagutti S V."/>
        </authorList>
    </citation>
    <scope>NUCLEOTIDE SEQUENCE</scope>
</reference>
<feature type="domain" description="Peptidase M14" evidence="7">
    <location>
        <begin position="15"/>
        <end position="258"/>
    </location>
</feature>
<evidence type="ECO:0000256" key="2">
    <source>
        <dbReference type="ARBA" id="ARBA00005988"/>
    </source>
</evidence>
<evidence type="ECO:0000256" key="6">
    <source>
        <dbReference type="ARBA" id="ARBA00023049"/>
    </source>
</evidence>
<dbReference type="GO" id="GO:0008270">
    <property type="term" value="F:zinc ion binding"/>
    <property type="evidence" value="ECO:0007669"/>
    <property type="project" value="InterPro"/>
</dbReference>
<dbReference type="GO" id="GO:0006508">
    <property type="term" value="P:proteolysis"/>
    <property type="evidence" value="ECO:0007669"/>
    <property type="project" value="UniProtKB-KW"/>
</dbReference>
<evidence type="ECO:0000256" key="5">
    <source>
        <dbReference type="ARBA" id="ARBA00022833"/>
    </source>
</evidence>
<keyword evidence="5" id="KW-0862">Zinc</keyword>
<dbReference type="AlphaFoldDB" id="A0A6J7AB68"/>
<protein>
    <submittedName>
        <fullName evidence="8">Unannotated protein</fullName>
    </submittedName>
</protein>
<comment type="similarity">
    <text evidence="2">Belongs to the peptidase M14 family.</text>
</comment>
<name>A0A6J7AB68_9ZZZZ</name>
<dbReference type="PANTHER" id="PTHR11705:SF143">
    <property type="entry name" value="SLL0236 PROTEIN"/>
    <property type="match status" value="1"/>
</dbReference>
<keyword evidence="6" id="KW-0482">Metalloprotease</keyword>
<evidence type="ECO:0000256" key="4">
    <source>
        <dbReference type="ARBA" id="ARBA00022801"/>
    </source>
</evidence>
<evidence type="ECO:0000256" key="3">
    <source>
        <dbReference type="ARBA" id="ARBA00022670"/>
    </source>
</evidence>
<keyword evidence="4" id="KW-0378">Hydrolase</keyword>
<accession>A0A6J7AB68</accession>
<evidence type="ECO:0000259" key="7">
    <source>
        <dbReference type="PROSITE" id="PS52035"/>
    </source>
</evidence>
<proteinExistence type="inferred from homology"/>
<dbReference type="Pfam" id="PF00246">
    <property type="entry name" value="Peptidase_M14"/>
    <property type="match status" value="1"/>
</dbReference>
<dbReference type="GO" id="GO:0004181">
    <property type="term" value="F:metallocarboxypeptidase activity"/>
    <property type="evidence" value="ECO:0007669"/>
    <property type="project" value="InterPro"/>
</dbReference>
<dbReference type="InterPro" id="IPR000834">
    <property type="entry name" value="Peptidase_M14"/>
</dbReference>
<evidence type="ECO:0000313" key="8">
    <source>
        <dbReference type="EMBL" id="CAB4830063.1"/>
    </source>
</evidence>
<dbReference type="EMBL" id="CAFABK010000030">
    <property type="protein sequence ID" value="CAB4830063.1"/>
    <property type="molecule type" value="Genomic_DNA"/>
</dbReference>
<dbReference type="PANTHER" id="PTHR11705">
    <property type="entry name" value="PROTEASE FAMILY M14 CARBOXYPEPTIDASE A,B"/>
    <property type="match status" value="1"/>
</dbReference>
<sequence>MTSLHGFVIRPALVFGVGLGLILGFCGQVAAIPHSAEVGVSEVIGTSVQGRAITATRYGSESATTRVVVVGQMHGNERAGRRVINEIARRLGGGNELPADAAIWLISSINPDGAAANTRVSAAGVDLNRNFPADWLQQGRGSSSWSGPGAGSEPESQAVMAFLKRMDPTALLAFHQPFAVVDLTHPNSRPAGQRLAAWLGLPAQVVGCPGPCYGTMTGWVDNHLLAIALTVELPKLVTSERVVRSATAVLRLTRWLAR</sequence>
<dbReference type="SUPFAM" id="SSF53187">
    <property type="entry name" value="Zn-dependent exopeptidases"/>
    <property type="match status" value="1"/>
</dbReference>
<dbReference type="GO" id="GO:0005615">
    <property type="term" value="C:extracellular space"/>
    <property type="evidence" value="ECO:0007669"/>
    <property type="project" value="TreeGrafter"/>
</dbReference>
<organism evidence="8">
    <name type="scientific">freshwater metagenome</name>
    <dbReference type="NCBI Taxonomy" id="449393"/>
    <lineage>
        <taxon>unclassified sequences</taxon>
        <taxon>metagenomes</taxon>
        <taxon>ecological metagenomes</taxon>
    </lineage>
</organism>
<dbReference type="SMART" id="SM00631">
    <property type="entry name" value="Zn_pept"/>
    <property type="match status" value="1"/>
</dbReference>
<dbReference type="Gene3D" id="3.40.630.10">
    <property type="entry name" value="Zn peptidases"/>
    <property type="match status" value="1"/>
</dbReference>
<evidence type="ECO:0000256" key="1">
    <source>
        <dbReference type="ARBA" id="ARBA00001947"/>
    </source>
</evidence>
<dbReference type="PROSITE" id="PS52035">
    <property type="entry name" value="PEPTIDASE_M14"/>
    <property type="match status" value="1"/>
</dbReference>